<dbReference type="EMBL" id="BMUU01000009">
    <property type="protein sequence ID" value="GGY49666.1"/>
    <property type="molecule type" value="Genomic_DNA"/>
</dbReference>
<evidence type="ECO:0000313" key="2">
    <source>
        <dbReference type="EMBL" id="GGY49666.1"/>
    </source>
</evidence>
<evidence type="ECO:0008006" key="4">
    <source>
        <dbReference type="Google" id="ProtNLM"/>
    </source>
</evidence>
<sequence length="89" mass="9358">MRTPREAAGGLVLVVLCLLGLGGCAEPGGPPVPARGIPVARVSAPTQGCRLNRGGWVELPCVPERAANHRHTRGSCARGRPGPHRCRRH</sequence>
<dbReference type="PROSITE" id="PS51257">
    <property type="entry name" value="PROKAR_LIPOPROTEIN"/>
    <property type="match status" value="1"/>
</dbReference>
<reference evidence="3" key="1">
    <citation type="journal article" date="2019" name="Int. J. Syst. Evol. Microbiol.">
        <title>The Global Catalogue of Microorganisms (GCM) 10K type strain sequencing project: providing services to taxonomists for standard genome sequencing and annotation.</title>
        <authorList>
            <consortium name="The Broad Institute Genomics Platform"/>
            <consortium name="The Broad Institute Genome Sequencing Center for Infectious Disease"/>
            <person name="Wu L."/>
            <person name="Ma J."/>
        </authorList>
    </citation>
    <scope>NUCLEOTIDE SEQUENCE [LARGE SCALE GENOMIC DNA]</scope>
    <source>
        <strain evidence="3">JCM 4594</strain>
    </source>
</reference>
<gene>
    <name evidence="2" type="ORF">GCM10010326_49860</name>
</gene>
<organism evidence="2 3">
    <name type="scientific">Streptomyces xanthochromogenes</name>
    <dbReference type="NCBI Taxonomy" id="67384"/>
    <lineage>
        <taxon>Bacteria</taxon>
        <taxon>Bacillati</taxon>
        <taxon>Actinomycetota</taxon>
        <taxon>Actinomycetes</taxon>
        <taxon>Kitasatosporales</taxon>
        <taxon>Streptomycetaceae</taxon>
        <taxon>Streptomyces</taxon>
    </lineage>
</organism>
<dbReference type="GeneID" id="96292900"/>
<dbReference type="RefSeq" id="WP_190028307.1">
    <property type="nucleotide sequence ID" value="NZ_BMUU01000009.1"/>
</dbReference>
<feature type="region of interest" description="Disordered" evidence="1">
    <location>
        <begin position="70"/>
        <end position="89"/>
    </location>
</feature>
<keyword evidence="3" id="KW-1185">Reference proteome</keyword>
<proteinExistence type="predicted"/>
<accession>A0ABQ3AHM1</accession>
<evidence type="ECO:0000313" key="3">
    <source>
        <dbReference type="Proteomes" id="UP000600946"/>
    </source>
</evidence>
<evidence type="ECO:0000256" key="1">
    <source>
        <dbReference type="SAM" id="MobiDB-lite"/>
    </source>
</evidence>
<protein>
    <recommendedName>
        <fullName evidence="4">Lipoprotein</fullName>
    </recommendedName>
</protein>
<dbReference type="Proteomes" id="UP000600946">
    <property type="component" value="Unassembled WGS sequence"/>
</dbReference>
<name>A0ABQ3AHM1_9ACTN</name>
<comment type="caution">
    <text evidence="2">The sequence shown here is derived from an EMBL/GenBank/DDBJ whole genome shotgun (WGS) entry which is preliminary data.</text>
</comment>